<dbReference type="InterPro" id="IPR008948">
    <property type="entry name" value="L-Aspartase-like"/>
</dbReference>
<dbReference type="Gene3D" id="1.20.200.10">
    <property type="entry name" value="Fumarase/aspartase (Central domain)"/>
    <property type="match status" value="1"/>
</dbReference>
<evidence type="ECO:0000313" key="5">
    <source>
        <dbReference type="Proteomes" id="UP001149009"/>
    </source>
</evidence>
<evidence type="ECO:0000259" key="3">
    <source>
        <dbReference type="Pfam" id="PF00206"/>
    </source>
</evidence>
<gene>
    <name evidence="4" type="ORF">NYR54_15465</name>
</gene>
<feature type="domain" description="Fumarate lyase N-terminal" evidence="3">
    <location>
        <begin position="19"/>
        <end position="292"/>
    </location>
</feature>
<dbReference type="SUPFAM" id="SSF48557">
    <property type="entry name" value="L-aspartase-like"/>
    <property type="match status" value="1"/>
</dbReference>
<evidence type="ECO:0000256" key="2">
    <source>
        <dbReference type="NCBIfam" id="TIGR02426"/>
    </source>
</evidence>
<dbReference type="NCBIfam" id="TIGR02426">
    <property type="entry name" value="protocat_pcaB"/>
    <property type="match status" value="1"/>
</dbReference>
<dbReference type="RefSeq" id="WP_261516607.1">
    <property type="nucleotide sequence ID" value="NZ_JAODNV010000018.1"/>
</dbReference>
<dbReference type="InterPro" id="IPR020557">
    <property type="entry name" value="Fumarate_lyase_CS"/>
</dbReference>
<dbReference type="Proteomes" id="UP001149009">
    <property type="component" value="Unassembled WGS sequence"/>
</dbReference>
<dbReference type="GO" id="GO:0019619">
    <property type="term" value="P:3,4-dihydroxybenzoate catabolic process"/>
    <property type="evidence" value="ECO:0007669"/>
    <property type="project" value="InterPro"/>
</dbReference>
<dbReference type="EC" id="5.5.1.2" evidence="2"/>
<proteinExistence type="inferred from homology"/>
<dbReference type="NCBIfam" id="NF004631">
    <property type="entry name" value="PRK05975.1"/>
    <property type="match status" value="1"/>
</dbReference>
<evidence type="ECO:0000313" key="4">
    <source>
        <dbReference type="EMBL" id="MCT8991675.1"/>
    </source>
</evidence>
<dbReference type="GO" id="GO:0016829">
    <property type="term" value="F:lyase activity"/>
    <property type="evidence" value="ECO:0007669"/>
    <property type="project" value="UniProtKB-ARBA"/>
</dbReference>
<dbReference type="GO" id="GO:0047472">
    <property type="term" value="F:3-carboxy-cis,cis-muconate cycloisomerase activity"/>
    <property type="evidence" value="ECO:0007669"/>
    <property type="project" value="UniProtKB-UniRule"/>
</dbReference>
<name>A0A9X2X9X9_9HYPH</name>
<keyword evidence="4" id="KW-0413">Isomerase</keyword>
<dbReference type="PANTHER" id="PTHR43172">
    <property type="entry name" value="ADENYLOSUCCINATE LYASE"/>
    <property type="match status" value="1"/>
</dbReference>
<dbReference type="InterPro" id="IPR000362">
    <property type="entry name" value="Fumarate_lyase_fam"/>
</dbReference>
<dbReference type="InterPro" id="IPR022761">
    <property type="entry name" value="Fumarate_lyase_N"/>
</dbReference>
<evidence type="ECO:0000256" key="1">
    <source>
        <dbReference type="ARBA" id="ARBA00034772"/>
    </source>
</evidence>
<dbReference type="PROSITE" id="PS00163">
    <property type="entry name" value="FUMARATE_LYASES"/>
    <property type="match status" value="1"/>
</dbReference>
<dbReference type="PRINTS" id="PR00145">
    <property type="entry name" value="ARGSUCLYASE"/>
</dbReference>
<sequence length="354" mass="37660">MTISVFDHPFLSGLLGDEELAELFSARSAIQAMLRFEAALAEAEAEEGVIPKESASAITRELADFTPDMAGLKAGVAKDSLVVPVLISQLRETLGSEHGKYVHFGATSQDAIDTGLALQLAEAAGLLGQRLDRAVAALDLLERRDGAIEVMAHTRMQAAIPVTASRKIRSWREPLMRHRARLETARKSVAILTFGGAAGTLDKLGEKGPAVAARLARTLGLGLVAHARHSERDWIADFASLLSLITGSLGKMGQDVALMAQSEMGEVKLSEGGGSSAMPHKQNPVKAEMLVTFARFNATLVSGMHQALVHENERSGAAWTLEWMLLPQMVVAAGAALRIAAELAGEISFVGRKS</sequence>
<dbReference type="Pfam" id="PF00206">
    <property type="entry name" value="Lyase_1"/>
    <property type="match status" value="1"/>
</dbReference>
<reference evidence="4" key="1">
    <citation type="submission" date="2022-08" db="EMBL/GenBank/DDBJ databases">
        <title>Chelativorans sichuanense sp. nov., a paraffin oil-degrading bacterium isolated from a mixture of oil-based drill cuttings and paddy soil.</title>
        <authorList>
            <person name="Yu J."/>
            <person name="Liu H."/>
            <person name="Chen Q."/>
        </authorList>
    </citation>
    <scope>NUCLEOTIDE SEQUENCE</scope>
    <source>
        <strain evidence="4">SCAU 2101</strain>
    </source>
</reference>
<comment type="caution">
    <text evidence="4">The sequence shown here is derived from an EMBL/GenBank/DDBJ whole genome shotgun (WGS) entry which is preliminary data.</text>
</comment>
<comment type="similarity">
    <text evidence="1">Belongs to the class-II fumarase/aspartase family.</text>
</comment>
<dbReference type="PRINTS" id="PR00149">
    <property type="entry name" value="FUMRATELYASE"/>
</dbReference>
<protein>
    <recommendedName>
        <fullName evidence="2">3-carboxy-cis,cis-muconate cycloisomerase</fullName>
        <ecNumber evidence="2">5.5.1.2</ecNumber>
    </recommendedName>
</protein>
<keyword evidence="5" id="KW-1185">Reference proteome</keyword>
<dbReference type="PANTHER" id="PTHR43172:SF2">
    <property type="entry name" value="ADENYLOSUCCINATE LYASE C-TERMINAL DOMAIN-CONTAINING PROTEIN"/>
    <property type="match status" value="1"/>
</dbReference>
<organism evidence="4 5">
    <name type="scientific">Chelativorans petroleitrophicus</name>
    <dbReference type="NCBI Taxonomy" id="2975484"/>
    <lineage>
        <taxon>Bacteria</taxon>
        <taxon>Pseudomonadati</taxon>
        <taxon>Pseudomonadota</taxon>
        <taxon>Alphaproteobacteria</taxon>
        <taxon>Hyphomicrobiales</taxon>
        <taxon>Phyllobacteriaceae</taxon>
        <taxon>Chelativorans</taxon>
    </lineage>
</organism>
<dbReference type="AlphaFoldDB" id="A0A9X2X9X9"/>
<dbReference type="EMBL" id="JAODNV010000018">
    <property type="protein sequence ID" value="MCT8991675.1"/>
    <property type="molecule type" value="Genomic_DNA"/>
</dbReference>
<accession>A0A9X2X9X9</accession>
<dbReference type="InterPro" id="IPR012789">
    <property type="entry name" value="Protocat_PcaB-like"/>
</dbReference>